<dbReference type="Pfam" id="PF22613">
    <property type="entry name" value="Transketolase_C_1"/>
    <property type="match status" value="1"/>
</dbReference>
<comment type="similarity">
    <text evidence="4">Belongs to the transketolase family.</text>
</comment>
<dbReference type="CDD" id="cd07033">
    <property type="entry name" value="TPP_PYR_DXS_TK_like"/>
    <property type="match status" value="1"/>
</dbReference>
<evidence type="ECO:0000313" key="12">
    <source>
        <dbReference type="Proteomes" id="UP000258309"/>
    </source>
</evidence>
<sequence length="727" mass="79369">MAPQLYETGHSVAHSSGELNEPRILQENKKPLVNGSSDTSEYGWVPRTDNDHAQLAVRNLVMDMCMQNGGGHGGSAVGMAAIGVALWKYTMRYNPSNPYWFDRDRFVLSNGHASMFLYVMNHLVGYENWTMEELKGYGNAKINGYKTIAHAHPEIEVPGVEVTTGPLGQGIANAVGLAIASKNLASNFNQPGLEPIIQSQIYCMTGDGCLMEGVALEAISLAGHLQLDNLVLLYDDNQVTCDGPLEWINSEDVNSKMRASGWEVIDVDDGTYDVDSIVASLKLAKASRGRPVFIHIRTVIGVNTASAGTAKAHHGAFDKASVARAKLLAGLPEDSTHVVPKTALEFFRERKTHGEKLESRWKDLFSQYKQRFQQKTAELQSRIDGSFGDWQGALDSIDTSKFPSLATREVNGLILEQLWKACPALCGGGADLVTSNKLAYAENEVFHPLKGYKGRYVRNGIREHAMAAIANGLAAYNPGTFLPITATFFMFYIYAAPSIRMGALSHLQAIHIATHDSFAEGQNGPTHQPVELDSLYRAMPNLTYIRPCDGEELLGAWQQAISSCHNPTMLSIARDLVGPVPNTSRAKVALGAYVIKEDASAHLTLVSCGSNLHYAVAAAESLATKGITCRLVSAPSLRLFDQQSVEYRESVFPLDGRPIVSVEEYVATTWARYVTASIGMTGFGYSASNESNYERFGLDAKGIEKKVTTYLEQLGGKNARIFGWQQL</sequence>
<keyword evidence="8" id="KW-0786">Thiamine pyrophosphate</keyword>
<comment type="caution">
    <text evidence="11">The sequence shown here is derived from an EMBL/GenBank/DDBJ whole genome shotgun (WGS) entry which is preliminary data.</text>
</comment>
<dbReference type="GO" id="GO:0005829">
    <property type="term" value="C:cytosol"/>
    <property type="evidence" value="ECO:0007669"/>
    <property type="project" value="TreeGrafter"/>
</dbReference>
<dbReference type="Pfam" id="PF02779">
    <property type="entry name" value="Transket_pyr"/>
    <property type="match status" value="1"/>
</dbReference>
<feature type="non-terminal residue" evidence="11">
    <location>
        <position position="1"/>
    </location>
</feature>
<dbReference type="Proteomes" id="UP000258309">
    <property type="component" value="Unassembled WGS sequence"/>
</dbReference>
<dbReference type="InterPro" id="IPR005474">
    <property type="entry name" value="Transketolase_N"/>
</dbReference>
<dbReference type="CDD" id="cd02012">
    <property type="entry name" value="TPP_TK"/>
    <property type="match status" value="1"/>
</dbReference>
<dbReference type="Gene3D" id="3.40.50.920">
    <property type="match status" value="1"/>
</dbReference>
<dbReference type="InterPro" id="IPR029061">
    <property type="entry name" value="THDP-binding"/>
</dbReference>
<reference evidence="11 12" key="1">
    <citation type="submission" date="2018-05" db="EMBL/GenBank/DDBJ databases">
        <title>Draft genome sequence of Scytalidium lignicola DSM 105466, a ubiquitous saprotrophic fungus.</title>
        <authorList>
            <person name="Buettner E."/>
            <person name="Gebauer A.M."/>
            <person name="Hofrichter M."/>
            <person name="Liers C."/>
            <person name="Kellner H."/>
        </authorList>
    </citation>
    <scope>NUCLEOTIDE SEQUENCE [LARGE SCALE GENOMIC DNA]</scope>
    <source>
        <strain evidence="11 12">DSM 105466</strain>
    </source>
</reference>
<dbReference type="AlphaFoldDB" id="A0A3E2HN74"/>
<comment type="cofactor">
    <cofactor evidence="2">
        <name>Mg(2+)</name>
        <dbReference type="ChEBI" id="CHEBI:18420"/>
    </cofactor>
</comment>
<feature type="domain" description="Transketolase-like pyrimidine-binding" evidence="10">
    <location>
        <begin position="405"/>
        <end position="580"/>
    </location>
</feature>
<keyword evidence="5" id="KW-0808">Transferase</keyword>
<evidence type="ECO:0000259" key="10">
    <source>
        <dbReference type="SMART" id="SM00861"/>
    </source>
</evidence>
<dbReference type="PROSITE" id="PS00802">
    <property type="entry name" value="TRANSKETOLASE_2"/>
    <property type="match status" value="1"/>
</dbReference>
<dbReference type="SUPFAM" id="SSF52518">
    <property type="entry name" value="Thiamin diphosphate-binding fold (THDP-binding)"/>
    <property type="match status" value="2"/>
</dbReference>
<gene>
    <name evidence="11" type="ORF">B7463_g1439</name>
</gene>
<dbReference type="Gene3D" id="3.40.50.970">
    <property type="match status" value="2"/>
</dbReference>
<evidence type="ECO:0000256" key="2">
    <source>
        <dbReference type="ARBA" id="ARBA00001946"/>
    </source>
</evidence>
<dbReference type="InterPro" id="IPR055152">
    <property type="entry name" value="Transketolase-like_C_2"/>
</dbReference>
<evidence type="ECO:0000256" key="6">
    <source>
        <dbReference type="ARBA" id="ARBA00022723"/>
    </source>
</evidence>
<dbReference type="OMA" id="GHASMFL"/>
<organism evidence="11 12">
    <name type="scientific">Scytalidium lignicola</name>
    <name type="common">Hyphomycete</name>
    <dbReference type="NCBI Taxonomy" id="5539"/>
    <lineage>
        <taxon>Eukaryota</taxon>
        <taxon>Fungi</taxon>
        <taxon>Dikarya</taxon>
        <taxon>Ascomycota</taxon>
        <taxon>Pezizomycotina</taxon>
        <taxon>Leotiomycetes</taxon>
        <taxon>Leotiomycetes incertae sedis</taxon>
        <taxon>Scytalidium</taxon>
    </lineage>
</organism>
<dbReference type="GO" id="GO:0006098">
    <property type="term" value="P:pentose-phosphate shunt"/>
    <property type="evidence" value="ECO:0007669"/>
    <property type="project" value="TreeGrafter"/>
</dbReference>
<evidence type="ECO:0000313" key="11">
    <source>
        <dbReference type="EMBL" id="RFU34839.1"/>
    </source>
</evidence>
<feature type="region of interest" description="Disordered" evidence="9">
    <location>
        <begin position="1"/>
        <end position="46"/>
    </location>
</feature>
<dbReference type="InterPro" id="IPR009014">
    <property type="entry name" value="Transketo_C/PFOR_II"/>
</dbReference>
<evidence type="ECO:0000256" key="7">
    <source>
        <dbReference type="ARBA" id="ARBA00022842"/>
    </source>
</evidence>
<evidence type="ECO:0000256" key="1">
    <source>
        <dbReference type="ARBA" id="ARBA00001941"/>
    </source>
</evidence>
<evidence type="ECO:0000256" key="9">
    <source>
        <dbReference type="SAM" id="MobiDB-lite"/>
    </source>
</evidence>
<dbReference type="InterPro" id="IPR033247">
    <property type="entry name" value="Transketolase_fam"/>
</dbReference>
<evidence type="ECO:0000256" key="8">
    <source>
        <dbReference type="ARBA" id="ARBA00023052"/>
    </source>
</evidence>
<evidence type="ECO:0000256" key="3">
    <source>
        <dbReference type="ARBA" id="ARBA00001964"/>
    </source>
</evidence>
<dbReference type="GO" id="GO:0004802">
    <property type="term" value="F:transketolase activity"/>
    <property type="evidence" value="ECO:0007669"/>
    <property type="project" value="TreeGrafter"/>
</dbReference>
<evidence type="ECO:0000256" key="5">
    <source>
        <dbReference type="ARBA" id="ARBA00022679"/>
    </source>
</evidence>
<keyword evidence="12" id="KW-1185">Reference proteome</keyword>
<dbReference type="PANTHER" id="PTHR43522">
    <property type="entry name" value="TRANSKETOLASE"/>
    <property type="match status" value="1"/>
</dbReference>
<accession>A0A3E2HN74</accession>
<dbReference type="SUPFAM" id="SSF52922">
    <property type="entry name" value="TK C-terminal domain-like"/>
    <property type="match status" value="1"/>
</dbReference>
<feature type="non-terminal residue" evidence="11">
    <location>
        <position position="727"/>
    </location>
</feature>
<comment type="cofactor">
    <cofactor evidence="1">
        <name>Co(2+)</name>
        <dbReference type="ChEBI" id="CHEBI:48828"/>
    </cofactor>
</comment>
<dbReference type="InterPro" id="IPR005475">
    <property type="entry name" value="Transketolase-like_Pyr-bd"/>
</dbReference>
<dbReference type="Pfam" id="PF00456">
    <property type="entry name" value="Transketolase_N"/>
    <property type="match status" value="1"/>
</dbReference>
<dbReference type="SMART" id="SM00861">
    <property type="entry name" value="Transket_pyr"/>
    <property type="match status" value="1"/>
</dbReference>
<proteinExistence type="inferred from homology"/>
<protein>
    <recommendedName>
        <fullName evidence="10">Transketolase-like pyrimidine-binding domain-containing protein</fullName>
    </recommendedName>
</protein>
<dbReference type="STRING" id="5539.A0A3E2HN74"/>
<dbReference type="EMBL" id="NCSJ02000015">
    <property type="protein sequence ID" value="RFU34839.1"/>
    <property type="molecule type" value="Genomic_DNA"/>
</dbReference>
<dbReference type="GO" id="GO:0046872">
    <property type="term" value="F:metal ion binding"/>
    <property type="evidence" value="ECO:0007669"/>
    <property type="project" value="UniProtKB-KW"/>
</dbReference>
<dbReference type="GO" id="GO:0005634">
    <property type="term" value="C:nucleus"/>
    <property type="evidence" value="ECO:0007669"/>
    <property type="project" value="TreeGrafter"/>
</dbReference>
<keyword evidence="6" id="KW-0479">Metal-binding</keyword>
<keyword evidence="7" id="KW-0460">Magnesium</keyword>
<dbReference type="OrthoDB" id="10267175at2759"/>
<name>A0A3E2HN74_SCYLI</name>
<dbReference type="InterPro" id="IPR020826">
    <property type="entry name" value="Transketolase_BS"/>
</dbReference>
<dbReference type="PANTHER" id="PTHR43522:SF6">
    <property type="entry name" value="TRANSKETOLASE-LIKE PYRIMIDINE-BINDING DOMAIN-CONTAINING PROTEIN-RELATED"/>
    <property type="match status" value="1"/>
</dbReference>
<evidence type="ECO:0000256" key="4">
    <source>
        <dbReference type="ARBA" id="ARBA00007131"/>
    </source>
</evidence>
<comment type="cofactor">
    <cofactor evidence="3">
        <name>thiamine diphosphate</name>
        <dbReference type="ChEBI" id="CHEBI:58937"/>
    </cofactor>
</comment>
<feature type="compositionally biased region" description="Basic and acidic residues" evidence="9">
    <location>
        <begin position="20"/>
        <end position="30"/>
    </location>
</feature>